<feature type="compositionally biased region" description="Basic and acidic residues" evidence="1">
    <location>
        <begin position="375"/>
        <end position="384"/>
    </location>
</feature>
<dbReference type="Proteomes" id="UP000033140">
    <property type="component" value="Unassembled WGS sequence"/>
</dbReference>
<proteinExistence type="predicted"/>
<accession>A0A0E9NNF0</accession>
<dbReference type="AlphaFoldDB" id="A0A0E9NNF0"/>
<evidence type="ECO:0000313" key="3">
    <source>
        <dbReference type="Proteomes" id="UP000033140"/>
    </source>
</evidence>
<evidence type="ECO:0000256" key="1">
    <source>
        <dbReference type="SAM" id="MobiDB-lite"/>
    </source>
</evidence>
<feature type="region of interest" description="Disordered" evidence="1">
    <location>
        <begin position="96"/>
        <end position="486"/>
    </location>
</feature>
<organism evidence="2 3">
    <name type="scientific">Saitoella complicata (strain BCRC 22490 / CBS 7301 / JCM 7358 / NBRC 10748 / NRRL Y-17804)</name>
    <dbReference type="NCBI Taxonomy" id="698492"/>
    <lineage>
        <taxon>Eukaryota</taxon>
        <taxon>Fungi</taxon>
        <taxon>Dikarya</taxon>
        <taxon>Ascomycota</taxon>
        <taxon>Taphrinomycotina</taxon>
        <taxon>Taphrinomycotina incertae sedis</taxon>
        <taxon>Saitoella</taxon>
    </lineage>
</organism>
<dbReference type="RefSeq" id="XP_019024863.1">
    <property type="nucleotide sequence ID" value="XM_019166815.1"/>
</dbReference>
<comment type="caution">
    <text evidence="2">The sequence shown here is derived from an EMBL/GenBank/DDBJ whole genome shotgun (WGS) entry which is preliminary data.</text>
</comment>
<reference evidence="2 3" key="2">
    <citation type="journal article" date="2014" name="J. Gen. Appl. Microbiol.">
        <title>The early diverging ascomycetous budding yeast Saitoella complicata has three histone deacetylases belonging to the Clr6, Hos2, and Rpd3 lineages.</title>
        <authorList>
            <person name="Nishida H."/>
            <person name="Matsumoto T."/>
            <person name="Kondo S."/>
            <person name="Hamamoto M."/>
            <person name="Yoshikawa H."/>
        </authorList>
    </citation>
    <scope>NUCLEOTIDE SEQUENCE [LARGE SCALE GENOMIC DNA]</scope>
    <source>
        <strain evidence="2 3">NRRL Y-17804</strain>
    </source>
</reference>
<reference evidence="2 3" key="3">
    <citation type="journal article" date="2015" name="Genome Announc.">
        <title>Draft Genome Sequence of the Archiascomycetous Yeast Saitoella complicata.</title>
        <authorList>
            <person name="Yamauchi K."/>
            <person name="Kondo S."/>
            <person name="Hamamoto M."/>
            <person name="Takahashi Y."/>
            <person name="Ogura Y."/>
            <person name="Hayashi T."/>
            <person name="Nishida H."/>
        </authorList>
    </citation>
    <scope>NUCLEOTIDE SEQUENCE [LARGE SCALE GENOMIC DNA]</scope>
    <source>
        <strain evidence="2 3">NRRL Y-17804</strain>
    </source>
</reference>
<protein>
    <submittedName>
        <fullName evidence="2">Uncharacterized protein</fullName>
    </submittedName>
</protein>
<sequence>MVNVSWNERLDKQLTAMVRMKQAYKDIADVLNAGNPDLELTEKDCRDRYDNHLWTSSHSTFTTGQQEILRNFLKTAQSAIQGKTATEIATEFKRLAETGQQDEHKVKNEDNVKEEHGAGQAKGGKRSNGGKDMESAAAVKKAKKGAITNAGHATPTPPVSPPSAKRGKAAPGTTRKKPAVSIQRPSTATAKKNAPTIRDESDENSVTHTKESEEEDEAAKKSTVVKQVVTKPKPTTTKPTAKSAQSDMTKSIAKAPAKTSAKTPLATKKRSKEHYTDEDSYSDDSVGAKPQPKKPKGPAAKPLLASGEPKGKQVKTPTSAGKTAPAKKPVEKPVTKPSNGGPFNLTSSMEQVEAKVMAFQQERLDKQKASSTVPEQRERTETIGRRSVTVAISPEPVGGDYAQLAKVAEKHGDDDESVEESHDEEEEVGGEGREGGSPKASASFQICLTSAAGDTSEDKKPVRKTRPFLGYESDSDGEPVYQKRPGYRAQQAQEQWDAFAGKDVDHFSQIFKTEDGDQVVGTYTVGDFVLIHTYGPATNKTLEVCEIKGIRHKSGKVYQLRVNICAQVSERREVDEEKEWWRGSGEHLLTKDEYFFHCSRLDNDEVRPFFIQDVRTGLWVPHGPDDEDFDPVSQHYYARQLLHPDGHLEPPTAGLPKSKCVCAEPDCIDVDMYKCMSTGCDKVYHVHCLPKNEEGLNECTGCHQMETLQVMPIGEGEGMRQLTKAMTPPSA</sequence>
<feature type="compositionally biased region" description="Low complexity" evidence="1">
    <location>
        <begin position="221"/>
        <end position="266"/>
    </location>
</feature>
<evidence type="ECO:0000313" key="2">
    <source>
        <dbReference type="EMBL" id="GAO50935.1"/>
    </source>
</evidence>
<reference evidence="2 3" key="1">
    <citation type="journal article" date="2011" name="J. Gen. Appl. Microbiol.">
        <title>Draft genome sequencing of the enigmatic yeast Saitoella complicata.</title>
        <authorList>
            <person name="Nishida H."/>
            <person name="Hamamoto M."/>
            <person name="Sugiyama J."/>
        </authorList>
    </citation>
    <scope>NUCLEOTIDE SEQUENCE [LARGE SCALE GENOMIC DNA]</scope>
    <source>
        <strain evidence="2 3">NRRL Y-17804</strain>
    </source>
</reference>
<gene>
    <name evidence="2" type="ORF">G7K_5054-t1</name>
</gene>
<feature type="compositionally biased region" description="Basic and acidic residues" evidence="1">
    <location>
        <begin position="96"/>
        <end position="117"/>
    </location>
</feature>
<dbReference type="EMBL" id="BACD03000038">
    <property type="protein sequence ID" value="GAO50935.1"/>
    <property type="molecule type" value="Genomic_DNA"/>
</dbReference>
<keyword evidence="3" id="KW-1185">Reference proteome</keyword>
<name>A0A0E9NNF0_SAICN</name>
<feature type="compositionally biased region" description="Acidic residues" evidence="1">
    <location>
        <begin position="414"/>
        <end position="429"/>
    </location>
</feature>